<keyword evidence="4" id="KW-1185">Reference proteome</keyword>
<protein>
    <submittedName>
        <fullName evidence="3">Helix-turn-helix transcriptional regulator</fullName>
    </submittedName>
</protein>
<dbReference type="PANTHER" id="PTHR34580:SF3">
    <property type="entry name" value="PROTEIN PAFB"/>
    <property type="match status" value="1"/>
</dbReference>
<sequence>MNRTDRLYAVRETLRRAGRAGRTAEQLAAEFEVSVRTVKRDVSALQQAGFPVWARVGRTGGYVVDEAATLPPVTFTPAEVAALAAAVEAHRGQPFDADGRAALTKVLNVLPPPARARATALAARVWTNETATPHGRARVRGAVEAALQAREVLALTYRDGAGEVTSRQVDPQLLAHTGGAWFLVAHCRLRQAVRWFRLDRIEDARRTAQPAVEVPLEEIGEPPPTARPLG</sequence>
<dbReference type="Pfam" id="PF13280">
    <property type="entry name" value="WYL"/>
    <property type="match status" value="1"/>
</dbReference>
<feature type="domain" description="Helix-turn-helix type 11" evidence="1">
    <location>
        <begin position="6"/>
        <end position="62"/>
    </location>
</feature>
<dbReference type="InterPro" id="IPR013196">
    <property type="entry name" value="HTH_11"/>
</dbReference>
<feature type="domain" description="WYL" evidence="2">
    <location>
        <begin position="142"/>
        <end position="205"/>
    </location>
</feature>
<evidence type="ECO:0000259" key="1">
    <source>
        <dbReference type="Pfam" id="PF08279"/>
    </source>
</evidence>
<proteinExistence type="predicted"/>
<dbReference type="Pfam" id="PF08279">
    <property type="entry name" value="HTH_11"/>
    <property type="match status" value="1"/>
</dbReference>
<dbReference type="EMBL" id="JBHSGF010000008">
    <property type="protein sequence ID" value="MFC4556039.1"/>
    <property type="molecule type" value="Genomic_DNA"/>
</dbReference>
<comment type="caution">
    <text evidence="3">The sequence shown here is derived from an EMBL/GenBank/DDBJ whole genome shotgun (WGS) entry which is preliminary data.</text>
</comment>
<dbReference type="RefSeq" id="WP_122823354.1">
    <property type="nucleotide sequence ID" value="NZ_CP033325.1"/>
</dbReference>
<dbReference type="Proteomes" id="UP001595955">
    <property type="component" value="Unassembled WGS sequence"/>
</dbReference>
<dbReference type="InterPro" id="IPR036388">
    <property type="entry name" value="WH-like_DNA-bd_sf"/>
</dbReference>
<accession>A0ABV9DE05</accession>
<reference evidence="4" key="1">
    <citation type="journal article" date="2019" name="Int. J. Syst. Evol. Microbiol.">
        <title>The Global Catalogue of Microorganisms (GCM) 10K type strain sequencing project: providing services to taxonomists for standard genome sequencing and annotation.</title>
        <authorList>
            <consortium name="The Broad Institute Genomics Platform"/>
            <consortium name="The Broad Institute Genome Sequencing Center for Infectious Disease"/>
            <person name="Wu L."/>
            <person name="Ma J."/>
        </authorList>
    </citation>
    <scope>NUCLEOTIDE SEQUENCE [LARGE SCALE GENOMIC DNA]</scope>
    <source>
        <strain evidence="4">JCM 3369</strain>
    </source>
</reference>
<gene>
    <name evidence="3" type="ORF">ACFO3F_12335</name>
</gene>
<dbReference type="Gene3D" id="1.10.10.10">
    <property type="entry name" value="Winged helix-like DNA-binding domain superfamily/Winged helix DNA-binding domain"/>
    <property type="match status" value="1"/>
</dbReference>
<name>A0ABV9DE05_9MICO</name>
<dbReference type="InterPro" id="IPR051534">
    <property type="entry name" value="CBASS_pafABC_assoc_protein"/>
</dbReference>
<evidence type="ECO:0000259" key="2">
    <source>
        <dbReference type="Pfam" id="PF13280"/>
    </source>
</evidence>
<dbReference type="SUPFAM" id="SSF46785">
    <property type="entry name" value="Winged helix' DNA-binding domain"/>
    <property type="match status" value="1"/>
</dbReference>
<dbReference type="PANTHER" id="PTHR34580">
    <property type="match status" value="1"/>
</dbReference>
<organism evidence="3 4">
    <name type="scientific">Georgenia faecalis</name>
    <dbReference type="NCBI Taxonomy" id="2483799"/>
    <lineage>
        <taxon>Bacteria</taxon>
        <taxon>Bacillati</taxon>
        <taxon>Actinomycetota</taxon>
        <taxon>Actinomycetes</taxon>
        <taxon>Micrococcales</taxon>
        <taxon>Bogoriellaceae</taxon>
        <taxon>Georgenia</taxon>
    </lineage>
</organism>
<dbReference type="PROSITE" id="PS52050">
    <property type="entry name" value="WYL"/>
    <property type="match status" value="1"/>
</dbReference>
<dbReference type="InterPro" id="IPR026881">
    <property type="entry name" value="WYL_dom"/>
</dbReference>
<dbReference type="InterPro" id="IPR036390">
    <property type="entry name" value="WH_DNA-bd_sf"/>
</dbReference>
<evidence type="ECO:0000313" key="4">
    <source>
        <dbReference type="Proteomes" id="UP001595955"/>
    </source>
</evidence>
<evidence type="ECO:0000313" key="3">
    <source>
        <dbReference type="EMBL" id="MFC4556039.1"/>
    </source>
</evidence>